<dbReference type="FunFam" id="1.10.30.10:FF:000041">
    <property type="entry name" value="HMG box family protein"/>
    <property type="match status" value="1"/>
</dbReference>
<evidence type="ECO:0000256" key="2">
    <source>
        <dbReference type="ARBA" id="ARBA00023125"/>
    </source>
</evidence>
<feature type="DNA-binding region" description="HMG box" evidence="4">
    <location>
        <begin position="154"/>
        <end position="222"/>
    </location>
</feature>
<evidence type="ECO:0000256" key="1">
    <source>
        <dbReference type="ARBA" id="ARBA00023015"/>
    </source>
</evidence>
<dbReference type="SMART" id="SM00398">
    <property type="entry name" value="HMG"/>
    <property type="match status" value="1"/>
</dbReference>
<dbReference type="AlphaFoldDB" id="A0A1B1UZG1"/>
<feature type="compositionally biased region" description="Low complexity" evidence="5">
    <location>
        <begin position="122"/>
        <end position="131"/>
    </location>
</feature>
<dbReference type="SUPFAM" id="SSF47095">
    <property type="entry name" value="HMG-box"/>
    <property type="match status" value="1"/>
</dbReference>
<dbReference type="PANTHER" id="PTHR10270:SF161">
    <property type="entry name" value="SEX-DETERMINING REGION Y PROTEIN"/>
    <property type="match status" value="1"/>
</dbReference>
<evidence type="ECO:0000256" key="3">
    <source>
        <dbReference type="ARBA" id="ARBA00023163"/>
    </source>
</evidence>
<evidence type="ECO:0000313" key="7">
    <source>
        <dbReference type="EMBL" id="ANW09609.1"/>
    </source>
</evidence>
<gene>
    <name evidence="7" type="primary">MAT1-2</name>
</gene>
<accession>A0A1B1UZG1</accession>
<evidence type="ECO:0000256" key="5">
    <source>
        <dbReference type="SAM" id="MobiDB-lite"/>
    </source>
</evidence>
<dbReference type="GO" id="GO:0005634">
    <property type="term" value="C:nucleus"/>
    <property type="evidence" value="ECO:0007669"/>
    <property type="project" value="UniProtKB-UniRule"/>
</dbReference>
<sequence>MSVMKPKVTAVHDGSGRMALFIDESLGQDAVVSRFAPRYQRIGIHGEPACVFFDTRSRSFVIIPVFYRGDFIDRPLRYQHIVDLDWLPGARPTRDAPGLYGALWPTGSSDAPGPSRAPDLPGTPGAAGAAGSEEMDIDQEAQATTASLKSDEKIPRPPNAWIIFRSEKAKKVREENPTMTNGEVSKEVSRLWHASSQEVQDFYRSMAEEAKKQHQLKYPNYRYKPTRK</sequence>
<dbReference type="InterPro" id="IPR036910">
    <property type="entry name" value="HMG_box_dom_sf"/>
</dbReference>
<organism evidence="7">
    <name type="scientific">Stenocarpella maydis</name>
    <dbReference type="NCBI Taxonomy" id="238245"/>
    <lineage>
        <taxon>Eukaryota</taxon>
        <taxon>Fungi</taxon>
        <taxon>Dikarya</taxon>
        <taxon>Ascomycota</taxon>
        <taxon>Pezizomycotina</taxon>
        <taxon>Sordariomycetes</taxon>
        <taxon>Sordariomycetidae</taxon>
        <taxon>Diaporthales</taxon>
        <taxon>Diaporthaceae</taxon>
        <taxon>Stenocarpella</taxon>
    </lineage>
</organism>
<dbReference type="GO" id="GO:0030154">
    <property type="term" value="P:cell differentiation"/>
    <property type="evidence" value="ECO:0007669"/>
    <property type="project" value="TreeGrafter"/>
</dbReference>
<dbReference type="GO" id="GO:0001228">
    <property type="term" value="F:DNA-binding transcription activator activity, RNA polymerase II-specific"/>
    <property type="evidence" value="ECO:0007669"/>
    <property type="project" value="TreeGrafter"/>
</dbReference>
<evidence type="ECO:0000259" key="6">
    <source>
        <dbReference type="PROSITE" id="PS50118"/>
    </source>
</evidence>
<dbReference type="CDD" id="cd01389">
    <property type="entry name" value="HMG-box_ROX1-like"/>
    <property type="match status" value="1"/>
</dbReference>
<dbReference type="EMBL" id="KU588406">
    <property type="protein sequence ID" value="ANW09609.1"/>
    <property type="molecule type" value="Genomic_DNA"/>
</dbReference>
<evidence type="ECO:0000256" key="4">
    <source>
        <dbReference type="PROSITE-ProRule" id="PRU00267"/>
    </source>
</evidence>
<dbReference type="InterPro" id="IPR009071">
    <property type="entry name" value="HMG_box_dom"/>
</dbReference>
<feature type="domain" description="HMG box" evidence="6">
    <location>
        <begin position="154"/>
        <end position="222"/>
    </location>
</feature>
<keyword evidence="1" id="KW-0805">Transcription regulation</keyword>
<reference evidence="7" key="1">
    <citation type="submission" date="2016-01" db="EMBL/GenBank/DDBJ databases">
        <authorList>
            <person name="Oliw E.H."/>
        </authorList>
    </citation>
    <scope>NUCLEOTIDE SEQUENCE</scope>
    <source>
        <strain evidence="7">A1-1</strain>
    </source>
</reference>
<dbReference type="GO" id="GO:0000978">
    <property type="term" value="F:RNA polymerase II cis-regulatory region sequence-specific DNA binding"/>
    <property type="evidence" value="ECO:0007669"/>
    <property type="project" value="TreeGrafter"/>
</dbReference>
<dbReference type="PROSITE" id="PS50118">
    <property type="entry name" value="HMG_BOX_2"/>
    <property type="match status" value="1"/>
</dbReference>
<dbReference type="InterPro" id="IPR050140">
    <property type="entry name" value="SRY-related_HMG-box_TF-like"/>
</dbReference>
<proteinExistence type="predicted"/>
<dbReference type="PANTHER" id="PTHR10270">
    <property type="entry name" value="SOX TRANSCRIPTION FACTOR"/>
    <property type="match status" value="1"/>
</dbReference>
<protein>
    <submittedName>
        <fullName evidence="7">MATA_HMG-box</fullName>
    </submittedName>
</protein>
<feature type="region of interest" description="Disordered" evidence="5">
    <location>
        <begin position="98"/>
        <end position="154"/>
    </location>
</feature>
<keyword evidence="4" id="KW-0539">Nucleus</keyword>
<keyword evidence="3" id="KW-0804">Transcription</keyword>
<reference evidence="7" key="2">
    <citation type="submission" date="2016-08" db="EMBL/GenBank/DDBJ databases">
        <title>Genetic diversity of Stenocarpella maydis of the major corn production areas in the United States.</title>
        <authorList>
            <person name="Romero Luna M.P."/>
            <person name="Wise K.A."/>
        </authorList>
    </citation>
    <scope>NUCLEOTIDE SEQUENCE</scope>
    <source>
        <strain evidence="7">A1-1</strain>
    </source>
</reference>
<keyword evidence="2 4" id="KW-0238">DNA-binding</keyword>
<name>A0A1B1UZG1_9PEZI</name>
<dbReference type="Gene3D" id="1.10.30.10">
    <property type="entry name" value="High mobility group box domain"/>
    <property type="match status" value="1"/>
</dbReference>
<dbReference type="Pfam" id="PF00505">
    <property type="entry name" value="HMG_box"/>
    <property type="match status" value="1"/>
</dbReference>